<dbReference type="Pfam" id="PF24746">
    <property type="entry name" value="DUF7694"/>
    <property type="match status" value="1"/>
</dbReference>
<evidence type="ECO:0000313" key="2">
    <source>
        <dbReference type="EMBL" id="KKM25143.1"/>
    </source>
</evidence>
<dbReference type="AlphaFoldDB" id="A0A0F9KSQ4"/>
<accession>A0A0F9KSQ4</accession>
<proteinExistence type="predicted"/>
<dbReference type="EMBL" id="LAZR01012778">
    <property type="protein sequence ID" value="KKM25143.1"/>
    <property type="molecule type" value="Genomic_DNA"/>
</dbReference>
<organism evidence="2">
    <name type="scientific">marine sediment metagenome</name>
    <dbReference type="NCBI Taxonomy" id="412755"/>
    <lineage>
        <taxon>unclassified sequences</taxon>
        <taxon>metagenomes</taxon>
        <taxon>ecological metagenomes</taxon>
    </lineage>
</organism>
<feature type="domain" description="DUF7694" evidence="1">
    <location>
        <begin position="63"/>
        <end position="127"/>
    </location>
</feature>
<comment type="caution">
    <text evidence="2">The sequence shown here is derived from an EMBL/GenBank/DDBJ whole genome shotgun (WGS) entry which is preliminary data.</text>
</comment>
<gene>
    <name evidence="2" type="ORF">LCGC14_1597990</name>
</gene>
<reference evidence="2" key="1">
    <citation type="journal article" date="2015" name="Nature">
        <title>Complex archaea that bridge the gap between prokaryotes and eukaryotes.</title>
        <authorList>
            <person name="Spang A."/>
            <person name="Saw J.H."/>
            <person name="Jorgensen S.L."/>
            <person name="Zaremba-Niedzwiedzka K."/>
            <person name="Martijn J."/>
            <person name="Lind A.E."/>
            <person name="van Eijk R."/>
            <person name="Schleper C."/>
            <person name="Guy L."/>
            <person name="Ettema T.J."/>
        </authorList>
    </citation>
    <scope>NUCLEOTIDE SEQUENCE</scope>
</reference>
<name>A0A0F9KSQ4_9ZZZZ</name>
<sequence length="148" mass="17176">MFKVPEEFRIRKSKNLAFNTTSEDGNKGVFAIKKPVKKKYGVRNKFGDLKEGVSRSFILYMCIASNEMGWEHVSVSLPLEKRLPTWDEMCDVKAFFWDSTDMVIQYHPAEKDYVNNHSRVLHLWRPIDQEVPKPPPEMIGVKSLGTLE</sequence>
<protein>
    <recommendedName>
        <fullName evidence="1">DUF7694 domain-containing protein</fullName>
    </recommendedName>
</protein>
<evidence type="ECO:0000259" key="1">
    <source>
        <dbReference type="Pfam" id="PF24746"/>
    </source>
</evidence>
<dbReference type="InterPro" id="IPR056111">
    <property type="entry name" value="DUF7694"/>
</dbReference>